<evidence type="ECO:0000256" key="1">
    <source>
        <dbReference type="PROSITE-ProRule" id="PRU00023"/>
    </source>
</evidence>
<keyword evidence="1" id="KW-0040">ANK repeat</keyword>
<dbReference type="AlphaFoldDB" id="A0A2J6STB7"/>
<dbReference type="GeneID" id="36596068"/>
<dbReference type="Pfam" id="PF06985">
    <property type="entry name" value="HET"/>
    <property type="match status" value="1"/>
</dbReference>
<evidence type="ECO:0000259" key="2">
    <source>
        <dbReference type="Pfam" id="PF06985"/>
    </source>
</evidence>
<dbReference type="InParanoid" id="A0A2J6STB7"/>
<keyword evidence="4" id="KW-1185">Reference proteome</keyword>
<name>A0A2J6STB7_9HELO</name>
<dbReference type="SMART" id="SM00248">
    <property type="entry name" value="ANK"/>
    <property type="match status" value="3"/>
</dbReference>
<gene>
    <name evidence="3" type="ORF">K444DRAFT_699648</name>
</gene>
<evidence type="ECO:0000313" key="3">
    <source>
        <dbReference type="EMBL" id="PMD54000.1"/>
    </source>
</evidence>
<dbReference type="InterPro" id="IPR052895">
    <property type="entry name" value="HetReg/Transcr_Mod"/>
</dbReference>
<dbReference type="Proteomes" id="UP000235371">
    <property type="component" value="Unassembled WGS sequence"/>
</dbReference>
<reference evidence="3 4" key="1">
    <citation type="submission" date="2016-04" db="EMBL/GenBank/DDBJ databases">
        <title>A degradative enzymes factory behind the ericoid mycorrhizal symbiosis.</title>
        <authorList>
            <consortium name="DOE Joint Genome Institute"/>
            <person name="Martino E."/>
            <person name="Morin E."/>
            <person name="Grelet G."/>
            <person name="Kuo A."/>
            <person name="Kohler A."/>
            <person name="Daghino S."/>
            <person name="Barry K."/>
            <person name="Choi C."/>
            <person name="Cichocki N."/>
            <person name="Clum A."/>
            <person name="Copeland A."/>
            <person name="Hainaut M."/>
            <person name="Haridas S."/>
            <person name="Labutti K."/>
            <person name="Lindquist E."/>
            <person name="Lipzen A."/>
            <person name="Khouja H.-R."/>
            <person name="Murat C."/>
            <person name="Ohm R."/>
            <person name="Olson A."/>
            <person name="Spatafora J."/>
            <person name="Veneault-Fourrey C."/>
            <person name="Henrissat B."/>
            <person name="Grigoriev I."/>
            <person name="Martin F."/>
            <person name="Perotto S."/>
        </authorList>
    </citation>
    <scope>NUCLEOTIDE SEQUENCE [LARGE SCALE GENOMIC DNA]</scope>
    <source>
        <strain evidence="3 4">E</strain>
    </source>
</reference>
<proteinExistence type="predicted"/>
<dbReference type="Gene3D" id="1.25.40.20">
    <property type="entry name" value="Ankyrin repeat-containing domain"/>
    <property type="match status" value="1"/>
</dbReference>
<feature type="domain" description="Heterokaryon incompatibility" evidence="2">
    <location>
        <begin position="192"/>
        <end position="320"/>
    </location>
</feature>
<dbReference type="OrthoDB" id="2157530at2759"/>
<dbReference type="PANTHER" id="PTHR24148:SF64">
    <property type="entry name" value="HETEROKARYON INCOMPATIBILITY DOMAIN-CONTAINING PROTEIN"/>
    <property type="match status" value="1"/>
</dbReference>
<dbReference type="InterPro" id="IPR036770">
    <property type="entry name" value="Ankyrin_rpt-contain_sf"/>
</dbReference>
<dbReference type="PANTHER" id="PTHR24148">
    <property type="entry name" value="ANKYRIN REPEAT DOMAIN-CONTAINING PROTEIN 39 HOMOLOG-RELATED"/>
    <property type="match status" value="1"/>
</dbReference>
<sequence length="321" mass="36800">MINISIKVVDLAPEPWTSPYNRRDRTVPERPPFHCLSYTWGNPHAKGNGFEDSFKAHSAEYEDLVDIKCDGKILKIQKKLYHFLCEAPTNWVRSIRGRIRADTGKHLLHDEAASGNHTIVHMYAGQGVDVNVQDNMARSPLHYAANNGMLETVYILIKAGAILDLKDNDSYTAEDLAAVNNHEDIAELLRTCRTEDIQELVKDIPEFVIEYSGTYIWIDAICIDQTNHKERETQVRIMNQIYSLAIYTIIWLGEEDQYTDMALSTISKLAGSAKEFSDSNLIPYRTYSPEDYAKFSVPFISQEEWNALTSIFLRQWFRRVG</sequence>
<dbReference type="Pfam" id="PF12796">
    <property type="entry name" value="Ank_2"/>
    <property type="match status" value="1"/>
</dbReference>
<dbReference type="EMBL" id="KZ613866">
    <property type="protein sequence ID" value="PMD54000.1"/>
    <property type="molecule type" value="Genomic_DNA"/>
</dbReference>
<dbReference type="SUPFAM" id="SSF48403">
    <property type="entry name" value="Ankyrin repeat"/>
    <property type="match status" value="1"/>
</dbReference>
<dbReference type="InterPro" id="IPR002110">
    <property type="entry name" value="Ankyrin_rpt"/>
</dbReference>
<protein>
    <submittedName>
        <fullName evidence="3">Ankyrin</fullName>
    </submittedName>
</protein>
<evidence type="ECO:0000313" key="4">
    <source>
        <dbReference type="Proteomes" id="UP000235371"/>
    </source>
</evidence>
<accession>A0A2J6STB7</accession>
<dbReference type="PROSITE" id="PS50297">
    <property type="entry name" value="ANK_REP_REGION"/>
    <property type="match status" value="1"/>
</dbReference>
<dbReference type="STRING" id="1095630.A0A2J6STB7"/>
<feature type="repeat" description="ANK" evidence="1">
    <location>
        <begin position="103"/>
        <end position="135"/>
    </location>
</feature>
<organism evidence="3 4">
    <name type="scientific">Hyaloscypha bicolor E</name>
    <dbReference type="NCBI Taxonomy" id="1095630"/>
    <lineage>
        <taxon>Eukaryota</taxon>
        <taxon>Fungi</taxon>
        <taxon>Dikarya</taxon>
        <taxon>Ascomycota</taxon>
        <taxon>Pezizomycotina</taxon>
        <taxon>Leotiomycetes</taxon>
        <taxon>Helotiales</taxon>
        <taxon>Hyaloscyphaceae</taxon>
        <taxon>Hyaloscypha</taxon>
        <taxon>Hyaloscypha bicolor</taxon>
    </lineage>
</organism>
<dbReference type="InterPro" id="IPR010730">
    <property type="entry name" value="HET"/>
</dbReference>
<dbReference type="PROSITE" id="PS50088">
    <property type="entry name" value="ANK_REPEAT"/>
    <property type="match status" value="2"/>
</dbReference>
<dbReference type="RefSeq" id="XP_024730904.1">
    <property type="nucleotide sequence ID" value="XM_024887992.1"/>
</dbReference>
<feature type="repeat" description="ANK" evidence="1">
    <location>
        <begin position="136"/>
        <end position="168"/>
    </location>
</feature>